<dbReference type="SUPFAM" id="SSF57850">
    <property type="entry name" value="RING/U-box"/>
    <property type="match status" value="1"/>
</dbReference>
<dbReference type="PANTHER" id="PTHR10579">
    <property type="entry name" value="CALCIUM-ACTIVATED CHLORIDE CHANNEL REGULATOR"/>
    <property type="match status" value="1"/>
</dbReference>
<dbReference type="PROSITE" id="PS50089">
    <property type="entry name" value="ZF_RING_2"/>
    <property type="match status" value="1"/>
</dbReference>
<dbReference type="SUPFAM" id="SSF53300">
    <property type="entry name" value="vWA-like"/>
    <property type="match status" value="1"/>
</dbReference>
<accession>A0A6I9TXT7</accession>
<dbReference type="Proteomes" id="UP000504604">
    <property type="component" value="Linkage group LG8"/>
</dbReference>
<evidence type="ECO:0000313" key="4">
    <source>
        <dbReference type="RefSeq" id="XP_011086298.1"/>
    </source>
</evidence>
<organism evidence="3 4">
    <name type="scientific">Sesamum indicum</name>
    <name type="common">Oriental sesame</name>
    <name type="synonym">Sesamum orientale</name>
    <dbReference type="NCBI Taxonomy" id="4182"/>
    <lineage>
        <taxon>Eukaryota</taxon>
        <taxon>Viridiplantae</taxon>
        <taxon>Streptophyta</taxon>
        <taxon>Embryophyta</taxon>
        <taxon>Tracheophyta</taxon>
        <taxon>Spermatophyta</taxon>
        <taxon>Magnoliopsida</taxon>
        <taxon>eudicotyledons</taxon>
        <taxon>Gunneridae</taxon>
        <taxon>Pentapetalae</taxon>
        <taxon>asterids</taxon>
        <taxon>lamiids</taxon>
        <taxon>Lamiales</taxon>
        <taxon>Pedaliaceae</taxon>
        <taxon>Sesamum</taxon>
    </lineage>
</organism>
<feature type="domain" description="RING-type" evidence="2">
    <location>
        <begin position="111"/>
        <end position="159"/>
    </location>
</feature>
<dbReference type="Gene3D" id="3.40.50.410">
    <property type="entry name" value="von Willebrand factor, type A domain"/>
    <property type="match status" value="1"/>
</dbReference>
<sequence length="539" mass="59961">MVAPPGNSRKPPRKYLCLHVPVPLSAANNKPPIFFTTPLSLSLSLLMEKVHYFSLSLSVLIYLLKCFLNQVSCDSASNSSQLQTQKSNISCKSISSETETPSPSSSNKNLCAICLDPLNFSSGCSTGQALFTAQCSHAFHFACILSNVRHGSVTCPICRAHWTQLPRSLSTRSSLRCKIDPVLQILDDSIANLRGHRRSFLHSARYDDDDPVEPGQACEDQPRLYLSLQSVPFTYPGSSSMEESPEHVPTPSLCSLYNRAYLRLKLVDQPATDVVLVANPNGAHLRLMKQAMALVVFPLRSMDRLAIVTYSSAAAHVFPLRRMTSYGKRSALQVIDHLFHTGQADAMEGLKKGVKILSDRVHKNPDSCILHLTDTPSPSYHWFNLEVPVTIHQFHVGYGFGTSNGFIMREFEEFLARTLGGRIEDVQLRVREGQMVVRIGELRGGEERNIPLYTCESGSVCVDYRYKDGRDSECIRTGKIVLGLGNKGDRRENREGTTVGVRVSCAENWDYHDPFMASRWAKHLHGAIGYSLTDSRIVI</sequence>
<dbReference type="AlphaFoldDB" id="A0A6I9TXT7"/>
<dbReference type="InterPro" id="IPR051266">
    <property type="entry name" value="CLCR"/>
</dbReference>
<dbReference type="PANTHER" id="PTHR10579:SF47">
    <property type="entry name" value="OS09G0298500 PROTEIN"/>
    <property type="match status" value="1"/>
</dbReference>
<dbReference type="InterPro" id="IPR013083">
    <property type="entry name" value="Znf_RING/FYVE/PHD"/>
</dbReference>
<dbReference type="RefSeq" id="XP_011086298.1">
    <property type="nucleotide sequence ID" value="XM_011087996.2"/>
</dbReference>
<keyword evidence="3" id="KW-1185">Reference proteome</keyword>
<evidence type="ECO:0000259" key="2">
    <source>
        <dbReference type="PROSITE" id="PS50089"/>
    </source>
</evidence>
<dbReference type="Gene3D" id="3.30.40.10">
    <property type="entry name" value="Zinc/RING finger domain, C3HC4 (zinc finger)"/>
    <property type="match status" value="1"/>
</dbReference>
<dbReference type="GO" id="GO:0008270">
    <property type="term" value="F:zinc ion binding"/>
    <property type="evidence" value="ECO:0007669"/>
    <property type="project" value="UniProtKB-KW"/>
</dbReference>
<dbReference type="Pfam" id="PF17123">
    <property type="entry name" value="zf-RING_11"/>
    <property type="match status" value="1"/>
</dbReference>
<keyword evidence="1" id="KW-0862">Zinc</keyword>
<keyword evidence="1" id="KW-0863">Zinc-finger</keyword>
<evidence type="ECO:0000313" key="3">
    <source>
        <dbReference type="Proteomes" id="UP000504604"/>
    </source>
</evidence>
<dbReference type="InParanoid" id="A0A6I9TXT7"/>
<name>A0A6I9TXT7_SESIN</name>
<dbReference type="InterPro" id="IPR001841">
    <property type="entry name" value="Znf_RING"/>
</dbReference>
<dbReference type="OrthoDB" id="687730at2759"/>
<proteinExistence type="predicted"/>
<dbReference type="GeneID" id="105168074"/>
<evidence type="ECO:0000256" key="1">
    <source>
        <dbReference type="PROSITE-ProRule" id="PRU00175"/>
    </source>
</evidence>
<dbReference type="KEGG" id="sind:105168074"/>
<reference evidence="4" key="1">
    <citation type="submission" date="2025-08" db="UniProtKB">
        <authorList>
            <consortium name="RefSeq"/>
        </authorList>
    </citation>
    <scope>IDENTIFICATION</scope>
</reference>
<gene>
    <name evidence="4" type="primary">LOC105168074</name>
</gene>
<dbReference type="SMART" id="SM00184">
    <property type="entry name" value="RING"/>
    <property type="match status" value="1"/>
</dbReference>
<protein>
    <submittedName>
        <fullName evidence="4">Uncharacterized protein LOC105168074 isoform X1</fullName>
    </submittedName>
</protein>
<keyword evidence="1" id="KW-0479">Metal-binding</keyword>
<dbReference type="InterPro" id="IPR036465">
    <property type="entry name" value="vWFA_dom_sf"/>
</dbReference>